<proteinExistence type="predicted"/>
<dbReference type="AlphaFoldDB" id="A0A742RC54"/>
<evidence type="ECO:0000313" key="1">
    <source>
        <dbReference type="EMBL" id="HAF1406538.1"/>
    </source>
</evidence>
<name>A0A742RC54_SALER</name>
<sequence>MKIALFLSADLAHFAGHERAALVTDLVFAVILTGSKKLRRDGPAFLHIKFFAGIGGSFFKESGQ</sequence>
<reference evidence="1" key="1">
    <citation type="journal article" date="2018" name="Genome Biol.">
        <title>SKESA: strategic k-mer extension for scrupulous assemblies.</title>
        <authorList>
            <person name="Souvorov A."/>
            <person name="Agarwala R."/>
            <person name="Lipman D.J."/>
        </authorList>
    </citation>
    <scope>NUCLEOTIDE SEQUENCE</scope>
    <source>
        <strain evidence="1">MA.CK_93/00017804</strain>
    </source>
</reference>
<reference evidence="1" key="2">
    <citation type="submission" date="2020-02" db="EMBL/GenBank/DDBJ databases">
        <authorList>
            <consortium name="NCBI Pathogen Detection Project"/>
        </authorList>
    </citation>
    <scope>NUCLEOTIDE SEQUENCE</scope>
    <source>
        <strain evidence="1">MA.CK_93/00017804</strain>
    </source>
</reference>
<organism evidence="1">
    <name type="scientific">Salmonella enterica</name>
    <name type="common">Salmonella choleraesuis</name>
    <dbReference type="NCBI Taxonomy" id="28901"/>
    <lineage>
        <taxon>Bacteria</taxon>
        <taxon>Pseudomonadati</taxon>
        <taxon>Pseudomonadota</taxon>
        <taxon>Gammaproteobacteria</taxon>
        <taxon>Enterobacterales</taxon>
        <taxon>Enterobacteriaceae</taxon>
        <taxon>Salmonella</taxon>
    </lineage>
</organism>
<protein>
    <submittedName>
        <fullName evidence="1">Uncharacterized protein</fullName>
    </submittedName>
</protein>
<comment type="caution">
    <text evidence="1">The sequence shown here is derived from an EMBL/GenBank/DDBJ whole genome shotgun (WGS) entry which is preliminary data.</text>
</comment>
<accession>A0A742RC54</accession>
<dbReference type="EMBL" id="DAAUNA010000029">
    <property type="protein sequence ID" value="HAF1406538.1"/>
    <property type="molecule type" value="Genomic_DNA"/>
</dbReference>
<gene>
    <name evidence="1" type="ORF">G8M00_005188</name>
</gene>